<keyword evidence="4 7" id="KW-0862">Zinc</keyword>
<comment type="caution">
    <text evidence="12">The sequence shown here is derived from an EMBL/GenBank/DDBJ whole genome shotgun (WGS) entry which is preliminary data.</text>
</comment>
<dbReference type="PRINTS" id="PR00933">
    <property type="entry name" value="BLYTICPTASE"/>
</dbReference>
<reference evidence="12" key="1">
    <citation type="journal article" date="2014" name="Int. J. Syst. Evol. Microbiol.">
        <title>Complete genome sequence of Corynebacterium casei LMG S-19264T (=DSM 44701T), isolated from a smear-ripened cheese.</title>
        <authorList>
            <consortium name="US DOE Joint Genome Institute (JGI-PGF)"/>
            <person name="Walter F."/>
            <person name="Albersmeier A."/>
            <person name="Kalinowski J."/>
            <person name="Ruckert C."/>
        </authorList>
    </citation>
    <scope>NUCLEOTIDE SEQUENCE</scope>
    <source>
        <strain evidence="12">KCTC 22169</strain>
    </source>
</reference>
<sequence>MHITRRILARCAGTSILLALGFSVQAKDIHEPGETQLESRASIEIVRHSVSQSKPIRESAFVYDLARDNFDLSTYLDRHAPHLKPHEEAISHWTGYASIHPRIVLALMDARSDVVSHPTDASLERPFGTLSDEVGFNDQLSDVVTRLSDRFYNIKGMQRTTGPSLLRRDVESDASPASLVMASAMAENSRSIRAEDPLEAFETRFAELFPEQAATLRGQETVDRPEPKQDLKQKSDRSLQWNYGYNSFVPPENMMQMPWRQGYWWIPNGAHANTGSGYPLSSIDVSYDWPRWGAQTYSVAAAHGGYVRVFSQCQVRVTNPNGWATNYYHLEGIQVRDGQWVNRNTKLANYANDRGNALCQGGSSTGPHLHFSLLYNGQYRSLQDVNLGPYKIDVGRWSYDDNCYNYWLYNEYRNRSICAWNSIYNYGAKQ</sequence>
<comment type="cofactor">
    <cofactor evidence="7">
        <name>Zn(2+)</name>
        <dbReference type="ChEBI" id="CHEBI:29105"/>
    </cofactor>
    <text evidence="7">Binds 1 zinc ion per subunit.</text>
</comment>
<dbReference type="InterPro" id="IPR050570">
    <property type="entry name" value="Cell_wall_metabolism_enzyme"/>
</dbReference>
<feature type="binding site" evidence="7">
    <location>
        <position position="271"/>
    </location>
    <ligand>
        <name>Zn(2+)</name>
        <dbReference type="ChEBI" id="CHEBI:29105"/>
    </ligand>
</feature>
<dbReference type="InterPro" id="IPR016047">
    <property type="entry name" value="M23ase_b-sheet_dom"/>
</dbReference>
<dbReference type="PANTHER" id="PTHR21666">
    <property type="entry name" value="PEPTIDASE-RELATED"/>
    <property type="match status" value="1"/>
</dbReference>
<evidence type="ECO:0000256" key="2">
    <source>
        <dbReference type="ARBA" id="ARBA00022723"/>
    </source>
</evidence>
<dbReference type="GO" id="GO:0006508">
    <property type="term" value="P:proteolysis"/>
    <property type="evidence" value="ECO:0007669"/>
    <property type="project" value="UniProtKB-KW"/>
</dbReference>
<feature type="signal peptide" evidence="10">
    <location>
        <begin position="1"/>
        <end position="26"/>
    </location>
</feature>
<evidence type="ECO:0000313" key="13">
    <source>
        <dbReference type="Proteomes" id="UP000626148"/>
    </source>
</evidence>
<feature type="active site" description="Proton donor/acceptor" evidence="6">
    <location>
        <position position="368"/>
    </location>
</feature>
<evidence type="ECO:0000256" key="4">
    <source>
        <dbReference type="ARBA" id="ARBA00022833"/>
    </source>
</evidence>
<dbReference type="InterPro" id="IPR011055">
    <property type="entry name" value="Dup_hybrid_motif"/>
</dbReference>
<dbReference type="GO" id="GO:0046872">
    <property type="term" value="F:metal ion binding"/>
    <property type="evidence" value="ECO:0007669"/>
    <property type="project" value="UniProtKB-KW"/>
</dbReference>
<dbReference type="RefSeq" id="WP_229805478.1">
    <property type="nucleotide sequence ID" value="NZ_BMXR01000015.1"/>
</dbReference>
<dbReference type="AlphaFoldDB" id="A0A918NHX6"/>
<feature type="region of interest" description="Disordered" evidence="9">
    <location>
        <begin position="215"/>
        <end position="235"/>
    </location>
</feature>
<keyword evidence="5" id="KW-0482">Metalloprotease</keyword>
<feature type="disulfide bond" evidence="8">
    <location>
        <begin position="313"/>
        <end position="359"/>
    </location>
</feature>
<evidence type="ECO:0000256" key="10">
    <source>
        <dbReference type="SAM" id="SignalP"/>
    </source>
</evidence>
<name>A0A918NHX6_9GAMM</name>
<gene>
    <name evidence="12" type="primary">lasA</name>
    <name evidence="12" type="ORF">GCM10007392_44010</name>
</gene>
<evidence type="ECO:0000256" key="1">
    <source>
        <dbReference type="ARBA" id="ARBA00022670"/>
    </source>
</evidence>
<dbReference type="GO" id="GO:0004222">
    <property type="term" value="F:metalloendopeptidase activity"/>
    <property type="evidence" value="ECO:0007669"/>
    <property type="project" value="InterPro"/>
</dbReference>
<feature type="binding site" evidence="7">
    <location>
        <position position="370"/>
    </location>
    <ligand>
        <name>Zn(2+)</name>
        <dbReference type="ChEBI" id="CHEBI:29105"/>
    </ligand>
</feature>
<evidence type="ECO:0000256" key="3">
    <source>
        <dbReference type="ARBA" id="ARBA00022801"/>
    </source>
</evidence>
<keyword evidence="13" id="KW-1185">Reference proteome</keyword>
<proteinExistence type="predicted"/>
<evidence type="ECO:0000256" key="6">
    <source>
        <dbReference type="PIRSR" id="PIRSR600841-1"/>
    </source>
</evidence>
<dbReference type="PANTHER" id="PTHR21666:SF288">
    <property type="entry name" value="CELL DIVISION PROTEIN YTFB"/>
    <property type="match status" value="1"/>
</dbReference>
<reference evidence="12" key="2">
    <citation type="submission" date="2020-09" db="EMBL/GenBank/DDBJ databases">
        <authorList>
            <person name="Sun Q."/>
            <person name="Kim S."/>
        </authorList>
    </citation>
    <scope>NUCLEOTIDE SEQUENCE</scope>
    <source>
        <strain evidence="12">KCTC 22169</strain>
    </source>
</reference>
<keyword evidence="10" id="KW-0732">Signal</keyword>
<keyword evidence="1 12" id="KW-0645">Protease</keyword>
<evidence type="ECO:0000313" key="12">
    <source>
        <dbReference type="EMBL" id="GGX71845.1"/>
    </source>
</evidence>
<dbReference type="CDD" id="cd12797">
    <property type="entry name" value="M23_peptidase"/>
    <property type="match status" value="1"/>
</dbReference>
<dbReference type="EMBL" id="BMXR01000015">
    <property type="protein sequence ID" value="GGX71845.1"/>
    <property type="molecule type" value="Genomic_DNA"/>
</dbReference>
<dbReference type="SUPFAM" id="SSF51261">
    <property type="entry name" value="Duplicated hybrid motif"/>
    <property type="match status" value="1"/>
</dbReference>
<feature type="active site" description="Proton donor/acceptor" evidence="6">
    <location>
        <position position="329"/>
    </location>
</feature>
<keyword evidence="2 7" id="KW-0479">Metal-binding</keyword>
<organism evidence="12 13">
    <name type="scientific">Saccharospirillum salsuginis</name>
    <dbReference type="NCBI Taxonomy" id="418750"/>
    <lineage>
        <taxon>Bacteria</taxon>
        <taxon>Pseudomonadati</taxon>
        <taxon>Pseudomonadota</taxon>
        <taxon>Gammaproteobacteria</taxon>
        <taxon>Oceanospirillales</taxon>
        <taxon>Saccharospirillaceae</taxon>
        <taxon>Saccharospirillum</taxon>
    </lineage>
</organism>
<evidence type="ECO:0000256" key="8">
    <source>
        <dbReference type="PIRSR" id="PIRSR600841-3"/>
    </source>
</evidence>
<dbReference type="Pfam" id="PF01551">
    <property type="entry name" value="Peptidase_M23"/>
    <property type="match status" value="1"/>
</dbReference>
<feature type="compositionally biased region" description="Basic and acidic residues" evidence="9">
    <location>
        <begin position="220"/>
        <end position="235"/>
    </location>
</feature>
<evidence type="ECO:0000259" key="11">
    <source>
        <dbReference type="Pfam" id="PF01551"/>
    </source>
</evidence>
<dbReference type="Gene3D" id="2.70.70.10">
    <property type="entry name" value="Glucose Permease (Domain IIA)"/>
    <property type="match status" value="1"/>
</dbReference>
<protein>
    <submittedName>
        <fullName evidence="12">Protease LasA</fullName>
    </submittedName>
</protein>
<dbReference type="InterPro" id="IPR000841">
    <property type="entry name" value="Pept_M23A_Blytic"/>
</dbReference>
<feature type="chain" id="PRO_5037826439" evidence="10">
    <location>
        <begin position="27"/>
        <end position="430"/>
    </location>
</feature>
<feature type="domain" description="M23ase beta-sheet core" evidence="11">
    <location>
        <begin position="298"/>
        <end position="379"/>
    </location>
</feature>
<evidence type="ECO:0000256" key="5">
    <source>
        <dbReference type="ARBA" id="ARBA00023049"/>
    </source>
</evidence>
<feature type="binding site" evidence="7">
    <location>
        <position position="284"/>
    </location>
    <ligand>
        <name>Zn(2+)</name>
        <dbReference type="ChEBI" id="CHEBI:29105"/>
    </ligand>
</feature>
<keyword evidence="3" id="KW-0378">Hydrolase</keyword>
<evidence type="ECO:0000256" key="7">
    <source>
        <dbReference type="PIRSR" id="PIRSR600841-2"/>
    </source>
</evidence>
<keyword evidence="8" id="KW-1015">Disulfide bond</keyword>
<evidence type="ECO:0000256" key="9">
    <source>
        <dbReference type="SAM" id="MobiDB-lite"/>
    </source>
</evidence>
<dbReference type="Proteomes" id="UP000626148">
    <property type="component" value="Unassembled WGS sequence"/>
</dbReference>
<feature type="disulfide bond" evidence="8">
    <location>
        <begin position="403"/>
        <end position="418"/>
    </location>
</feature>
<accession>A0A918NHX6</accession>